<keyword evidence="3 7" id="KW-0479">Metal-binding</keyword>
<dbReference type="Pfam" id="PF01432">
    <property type="entry name" value="Peptidase_M3"/>
    <property type="match status" value="1"/>
</dbReference>
<dbReference type="AlphaFoldDB" id="A0A250F512"/>
<dbReference type="GO" id="GO:0004180">
    <property type="term" value="F:carboxypeptidase activity"/>
    <property type="evidence" value="ECO:0007669"/>
    <property type="project" value="TreeGrafter"/>
</dbReference>
<keyword evidence="4 7" id="KW-0378">Hydrolase</keyword>
<evidence type="ECO:0000256" key="3">
    <source>
        <dbReference type="ARBA" id="ARBA00022723"/>
    </source>
</evidence>
<reference evidence="10" key="1">
    <citation type="submission" date="2017-06" db="EMBL/GenBank/DDBJ databases">
        <title>Capnocytophaga spp. assemblies.</title>
        <authorList>
            <person name="Gulvik C.A."/>
        </authorList>
    </citation>
    <scope>NUCLEOTIDE SEQUENCE [LARGE SCALE GENOMIC DNA]</scope>
    <source>
        <strain evidence="10">H4486</strain>
    </source>
</reference>
<dbReference type="PANTHER" id="PTHR43660">
    <property type="entry name" value="DIPEPTIDYL CARBOXYPEPTIDASE"/>
    <property type="match status" value="1"/>
</dbReference>
<evidence type="ECO:0000313" key="9">
    <source>
        <dbReference type="EMBL" id="ATA79066.1"/>
    </source>
</evidence>
<dbReference type="EMBL" id="CP022383">
    <property type="protein sequence ID" value="ATA79066.1"/>
    <property type="molecule type" value="Genomic_DNA"/>
</dbReference>
<dbReference type="InterPro" id="IPR034005">
    <property type="entry name" value="M3A_DCP"/>
</dbReference>
<comment type="similarity">
    <text evidence="1 7">Belongs to the peptidase M3 family.</text>
</comment>
<gene>
    <name evidence="9" type="ORF">CGC59_04935</name>
</gene>
<keyword evidence="2 7" id="KW-0645">Protease</keyword>
<evidence type="ECO:0000313" key="10">
    <source>
        <dbReference type="Proteomes" id="UP000217334"/>
    </source>
</evidence>
<accession>A0A250F512</accession>
<evidence type="ECO:0000256" key="7">
    <source>
        <dbReference type="RuleBase" id="RU003435"/>
    </source>
</evidence>
<dbReference type="SUPFAM" id="SSF55486">
    <property type="entry name" value="Metalloproteases ('zincins'), catalytic domain"/>
    <property type="match status" value="1"/>
</dbReference>
<keyword evidence="6 7" id="KW-0482">Metalloprotease</keyword>
<dbReference type="RefSeq" id="WP_095901058.1">
    <property type="nucleotide sequence ID" value="NZ_CP022383.1"/>
</dbReference>
<dbReference type="Gene3D" id="3.40.390.10">
    <property type="entry name" value="Collagenase (Catalytic Domain)"/>
    <property type="match status" value="1"/>
</dbReference>
<dbReference type="Proteomes" id="UP000217334">
    <property type="component" value="Chromosome"/>
</dbReference>
<dbReference type="GO" id="GO:0005829">
    <property type="term" value="C:cytosol"/>
    <property type="evidence" value="ECO:0007669"/>
    <property type="project" value="TreeGrafter"/>
</dbReference>
<organism evidence="9 10">
    <name type="scientific">Capnocytophaga sputigena</name>
    <dbReference type="NCBI Taxonomy" id="1019"/>
    <lineage>
        <taxon>Bacteria</taxon>
        <taxon>Pseudomonadati</taxon>
        <taxon>Bacteroidota</taxon>
        <taxon>Flavobacteriia</taxon>
        <taxon>Flavobacteriales</taxon>
        <taxon>Flavobacteriaceae</taxon>
        <taxon>Capnocytophaga</taxon>
    </lineage>
</organism>
<protein>
    <submittedName>
        <fullName evidence="9">Peptidase M3</fullName>
    </submittedName>
</protein>
<evidence type="ECO:0000256" key="1">
    <source>
        <dbReference type="ARBA" id="ARBA00006040"/>
    </source>
</evidence>
<comment type="cofactor">
    <cofactor evidence="7">
        <name>Zn(2+)</name>
        <dbReference type="ChEBI" id="CHEBI:29105"/>
    </cofactor>
    <text evidence="7">Binds 1 zinc ion.</text>
</comment>
<dbReference type="GO" id="GO:0046872">
    <property type="term" value="F:metal ion binding"/>
    <property type="evidence" value="ECO:0007669"/>
    <property type="project" value="UniProtKB-UniRule"/>
</dbReference>
<dbReference type="FunFam" id="3.40.390.10:FF:000009">
    <property type="entry name" value="Oligopeptidase A"/>
    <property type="match status" value="1"/>
</dbReference>
<evidence type="ECO:0000256" key="5">
    <source>
        <dbReference type="ARBA" id="ARBA00022833"/>
    </source>
</evidence>
<dbReference type="CDD" id="cd06456">
    <property type="entry name" value="M3A_DCP"/>
    <property type="match status" value="1"/>
</dbReference>
<feature type="domain" description="Peptidase M3A/M3B catalytic" evidence="8">
    <location>
        <begin position="219"/>
        <end position="652"/>
    </location>
</feature>
<dbReference type="InterPro" id="IPR001567">
    <property type="entry name" value="Pept_M3A_M3B_dom"/>
</dbReference>
<dbReference type="GO" id="GO:0004222">
    <property type="term" value="F:metalloendopeptidase activity"/>
    <property type="evidence" value="ECO:0007669"/>
    <property type="project" value="InterPro"/>
</dbReference>
<keyword evidence="5 7" id="KW-0862">Zinc</keyword>
<dbReference type="Gene3D" id="1.10.1370.10">
    <property type="entry name" value="Neurolysin, domain 3"/>
    <property type="match status" value="1"/>
</dbReference>
<dbReference type="InterPro" id="IPR045090">
    <property type="entry name" value="Pept_M3A_M3B"/>
</dbReference>
<dbReference type="GO" id="GO:0006508">
    <property type="term" value="P:proteolysis"/>
    <property type="evidence" value="ECO:0007669"/>
    <property type="project" value="UniProtKB-KW"/>
</dbReference>
<proteinExistence type="inferred from homology"/>
<sequence length="652" mass="75298">MFQTPYNAAPFSRFTPTDYLPAIEKAIAESLAQINSITQNSEPATFKNTIEALAYTGLELDRLTAMFFNLNSAETNDALQAEAQRISPLLTDYGNDIRLNEALFKRVKAIYNQREQLSLTAEQQTLLEKTYKSFTRNGANLSLDDKERLRKIDKQLATLKLKFSENALAETQHYQWVITDKNTLSGLPDFVLEMLAQEAKKRKVQGWVITLDLPVYTAVMKYADNRDLRQKLFTDYHSRCAGESAYNNETNVLHIAQLRQARASLLGYPNYATFALEERMAETPEKVIAFLNEQLAKDKPQAIKELEELKTFSGLTDFQQWDFAYYAEKLKQEHYQIDDSLLKPYLALDKAVEGMFAVAHKLYGLHFTLTEEVEKYHPEVQTYKVTDENGNYLALFYTDFFPRAGKRNGAWMTSYKEQYRDEQGNDSRPHISIVCNFTRPTDTAPSLLTFNELTTLFHEFGHALHGMLSKVTYPSLSGTNVARDFVELPSQLMENWCYEEETLRLFATHYQTGEPLPIEWVKKVKAVEDFMKGILNVRQLNFGFLDMEWHTYPHLERLENVRTFEQTVTKATQLYPPIDEMCISPAFSHIFSGGYAAGYYSYKWSEALEEDALEVFKEAGFFNKTVATRFRKEILERGSSEKESILYKRFRG</sequence>
<dbReference type="InterPro" id="IPR024079">
    <property type="entry name" value="MetalloPept_cat_dom_sf"/>
</dbReference>
<evidence type="ECO:0000256" key="2">
    <source>
        <dbReference type="ARBA" id="ARBA00022670"/>
    </source>
</evidence>
<dbReference type="Gene3D" id="1.10.1370.40">
    <property type="match status" value="1"/>
</dbReference>
<evidence type="ECO:0000259" key="8">
    <source>
        <dbReference type="Pfam" id="PF01432"/>
    </source>
</evidence>
<dbReference type="InterPro" id="IPR024077">
    <property type="entry name" value="Neurolysin/TOP_dom2"/>
</dbReference>
<evidence type="ECO:0000256" key="4">
    <source>
        <dbReference type="ARBA" id="ARBA00022801"/>
    </source>
</evidence>
<name>A0A250F512_CAPSP</name>
<evidence type="ECO:0000256" key="6">
    <source>
        <dbReference type="ARBA" id="ARBA00023049"/>
    </source>
</evidence>
<dbReference type="PANTHER" id="PTHR43660:SF1">
    <property type="entry name" value="DIPEPTIDYL CARBOXYPEPTIDASE"/>
    <property type="match status" value="1"/>
</dbReference>